<evidence type="ECO:0000313" key="11">
    <source>
        <dbReference type="EMBL" id="QQL45708.1"/>
    </source>
</evidence>
<evidence type="ECO:0000256" key="1">
    <source>
        <dbReference type="ARBA" id="ARBA00001947"/>
    </source>
</evidence>
<keyword evidence="7" id="KW-0862">Zinc</keyword>
<name>A0A6B3LE73_9BACT</name>
<comment type="cofactor">
    <cofactor evidence="1">
        <name>Zn(2+)</name>
        <dbReference type="ChEBI" id="CHEBI:29105"/>
    </cofactor>
</comment>
<evidence type="ECO:0000256" key="8">
    <source>
        <dbReference type="ARBA" id="ARBA00023239"/>
    </source>
</evidence>
<comment type="pathway">
    <text evidence="2">Purine metabolism; 7-cyano-7-deazaguanine biosynthesis.</text>
</comment>
<dbReference type="Pfam" id="PF01242">
    <property type="entry name" value="PTPS"/>
    <property type="match status" value="1"/>
</dbReference>
<keyword evidence="12" id="KW-1185">Reference proteome</keyword>
<evidence type="ECO:0000256" key="6">
    <source>
        <dbReference type="ARBA" id="ARBA00022723"/>
    </source>
</evidence>
<dbReference type="GO" id="GO:0046872">
    <property type="term" value="F:metal ion binding"/>
    <property type="evidence" value="ECO:0007669"/>
    <property type="project" value="UniProtKB-KW"/>
</dbReference>
<dbReference type="PANTHER" id="PTHR12589">
    <property type="entry name" value="PYRUVOYL TETRAHYDROBIOPTERIN SYNTHASE"/>
    <property type="match status" value="1"/>
</dbReference>
<keyword evidence="6" id="KW-0479">Metal-binding</keyword>
<proteinExistence type="inferred from homology"/>
<dbReference type="PANTHER" id="PTHR12589:SF7">
    <property type="entry name" value="6-PYRUVOYL TETRAHYDROBIOPTERIN SYNTHASE"/>
    <property type="match status" value="1"/>
</dbReference>
<evidence type="ECO:0000256" key="2">
    <source>
        <dbReference type="ARBA" id="ARBA00005061"/>
    </source>
</evidence>
<dbReference type="AlphaFoldDB" id="A0A6B3LE73"/>
<gene>
    <name evidence="11" type="ORF">G3M56_003720</name>
</gene>
<evidence type="ECO:0000256" key="9">
    <source>
        <dbReference type="ARBA" id="ARBA00031449"/>
    </source>
</evidence>
<dbReference type="Gene3D" id="3.30.479.10">
    <property type="entry name" value="6-pyruvoyl tetrahydropterin synthase/QueD"/>
    <property type="match status" value="1"/>
</dbReference>
<evidence type="ECO:0000256" key="3">
    <source>
        <dbReference type="ARBA" id="ARBA00008900"/>
    </source>
</evidence>
<dbReference type="InterPro" id="IPR038418">
    <property type="entry name" value="6-PTP_synth/QueD_sf"/>
</dbReference>
<dbReference type="Proteomes" id="UP000475117">
    <property type="component" value="Chromosome"/>
</dbReference>
<dbReference type="EMBL" id="CP066776">
    <property type="protein sequence ID" value="QQL45708.1"/>
    <property type="molecule type" value="Genomic_DNA"/>
</dbReference>
<dbReference type="RefSeq" id="WP_164365035.1">
    <property type="nucleotide sequence ID" value="NZ_CP066776.1"/>
</dbReference>
<evidence type="ECO:0000256" key="4">
    <source>
        <dbReference type="ARBA" id="ARBA00012982"/>
    </source>
</evidence>
<dbReference type="GO" id="GO:0070497">
    <property type="term" value="F:6-carboxytetrahydropterin synthase activity"/>
    <property type="evidence" value="ECO:0007669"/>
    <property type="project" value="UniProtKB-EC"/>
</dbReference>
<comment type="similarity">
    <text evidence="3">Belongs to the PTPS family. QueD subfamily.</text>
</comment>
<evidence type="ECO:0000256" key="10">
    <source>
        <dbReference type="ARBA" id="ARBA00048807"/>
    </source>
</evidence>
<organism evidence="11 12">
    <name type="scientific">Sulfuriroseicoccus oceanibius</name>
    <dbReference type="NCBI Taxonomy" id="2707525"/>
    <lineage>
        <taxon>Bacteria</taxon>
        <taxon>Pseudomonadati</taxon>
        <taxon>Verrucomicrobiota</taxon>
        <taxon>Verrucomicrobiia</taxon>
        <taxon>Verrucomicrobiales</taxon>
        <taxon>Verrucomicrobiaceae</taxon>
        <taxon>Sulfuriroseicoccus</taxon>
    </lineage>
</organism>
<dbReference type="InterPro" id="IPR007115">
    <property type="entry name" value="6-PTP_synth/QueD"/>
</dbReference>
<dbReference type="SUPFAM" id="SSF55620">
    <property type="entry name" value="Tetrahydrobiopterin biosynthesis enzymes-like"/>
    <property type="match status" value="1"/>
</dbReference>
<dbReference type="UniPathway" id="UPA00391"/>
<keyword evidence="8" id="KW-0456">Lyase</keyword>
<evidence type="ECO:0000313" key="12">
    <source>
        <dbReference type="Proteomes" id="UP000475117"/>
    </source>
</evidence>
<comment type="catalytic activity">
    <reaction evidence="10">
        <text>7,8-dihydroneopterin 3'-triphosphate + H2O = 6-carboxy-5,6,7,8-tetrahydropterin + triphosphate + acetaldehyde + 2 H(+)</text>
        <dbReference type="Rhea" id="RHEA:27966"/>
        <dbReference type="ChEBI" id="CHEBI:15343"/>
        <dbReference type="ChEBI" id="CHEBI:15377"/>
        <dbReference type="ChEBI" id="CHEBI:15378"/>
        <dbReference type="ChEBI" id="CHEBI:18036"/>
        <dbReference type="ChEBI" id="CHEBI:58462"/>
        <dbReference type="ChEBI" id="CHEBI:61032"/>
        <dbReference type="EC" id="4.1.2.50"/>
    </reaction>
</comment>
<dbReference type="EC" id="4.1.2.50" evidence="4"/>
<sequence>MPYRVCKAIEIENGHMLSKHPDKCKFPHGHTRKVEIVLEADTLDDHDMVCDFKAVKQIIGEYLDSFDHAMCLNTDDPAYAEFKQRYGDRVIGFDQEDPTTEVLARVFFHTFSERLAEWKSRTDVPYPVRDQVRLASIRVWETTSSWAEYSE</sequence>
<evidence type="ECO:0000256" key="7">
    <source>
        <dbReference type="ARBA" id="ARBA00022833"/>
    </source>
</evidence>
<dbReference type="KEGG" id="soa:G3M56_003720"/>
<protein>
    <recommendedName>
        <fullName evidence="5">6-carboxy-5,6,7,8-tetrahydropterin synthase</fullName>
        <ecNumber evidence="4">4.1.2.50</ecNumber>
    </recommendedName>
    <alternativeName>
        <fullName evidence="9">Queuosine biosynthesis protein QueD</fullName>
    </alternativeName>
</protein>
<accession>A0A6B3LE73</accession>
<reference evidence="11 12" key="1">
    <citation type="submission" date="2020-12" db="EMBL/GenBank/DDBJ databases">
        <title>Sulforoseuscoccus oceanibium gen. nov., sp. nov., a representative of the phylum Verrucomicrobia with special cytoplasmic membrane, and proposal of Sulforoseuscoccusaceae fam. nov.</title>
        <authorList>
            <person name="Xi F."/>
        </authorList>
    </citation>
    <scope>NUCLEOTIDE SEQUENCE [LARGE SCALE GENOMIC DNA]</scope>
    <source>
        <strain evidence="11 12">T37</strain>
    </source>
</reference>
<evidence type="ECO:0000256" key="5">
    <source>
        <dbReference type="ARBA" id="ARBA00018141"/>
    </source>
</evidence>